<name>A0ABP3V5B4_9BURK</name>
<comment type="catalytic activity">
    <reaction evidence="10">
        <text>5-aminomethyl-2-thiouridine(34) in tRNA + S-adenosyl-L-methionine = 5-methylaminomethyl-2-thiouridine(34) in tRNA + S-adenosyl-L-homocysteine + H(+)</text>
        <dbReference type="Rhea" id="RHEA:19569"/>
        <dbReference type="Rhea" id="RHEA-COMP:10195"/>
        <dbReference type="Rhea" id="RHEA-COMP:10197"/>
        <dbReference type="ChEBI" id="CHEBI:15378"/>
        <dbReference type="ChEBI" id="CHEBI:57856"/>
        <dbReference type="ChEBI" id="CHEBI:59789"/>
        <dbReference type="ChEBI" id="CHEBI:74454"/>
        <dbReference type="ChEBI" id="CHEBI:74455"/>
        <dbReference type="EC" id="2.1.1.61"/>
    </reaction>
</comment>
<gene>
    <name evidence="10 14" type="primary">mnmC</name>
    <name evidence="14" type="ORF">GCM10009107_18350</name>
</gene>
<dbReference type="NCBIfam" id="NF033855">
    <property type="entry name" value="tRNA_MNMC2"/>
    <property type="match status" value="1"/>
</dbReference>
<feature type="region of interest" description="Disordered" evidence="11">
    <location>
        <begin position="240"/>
        <end position="259"/>
    </location>
</feature>
<dbReference type="InterPro" id="IPR029063">
    <property type="entry name" value="SAM-dependent_MTases_sf"/>
</dbReference>
<dbReference type="Gene3D" id="3.40.50.150">
    <property type="entry name" value="Vaccinia Virus protein VP39"/>
    <property type="match status" value="1"/>
</dbReference>
<feature type="region of interest" description="tRNA (mnm(5)s(2)U34)-methyltransferase" evidence="10">
    <location>
        <begin position="1"/>
        <end position="236"/>
    </location>
</feature>
<dbReference type="PANTHER" id="PTHR13847:SF283">
    <property type="entry name" value="TRNA 5-METHYLAMINOMETHYL-2-THIOURIDINE BIOSYNTHESIS BIFUNCTIONAL PROTEIN MNMC"/>
    <property type="match status" value="1"/>
</dbReference>
<evidence type="ECO:0000256" key="2">
    <source>
        <dbReference type="ARBA" id="ARBA00022603"/>
    </source>
</evidence>
<dbReference type="HAMAP" id="MF_01102">
    <property type="entry name" value="MnmC"/>
    <property type="match status" value="1"/>
</dbReference>
<organism evidence="14 15">
    <name type="scientific">Ideonella azotifigens</name>
    <dbReference type="NCBI Taxonomy" id="513160"/>
    <lineage>
        <taxon>Bacteria</taxon>
        <taxon>Pseudomonadati</taxon>
        <taxon>Pseudomonadota</taxon>
        <taxon>Betaproteobacteria</taxon>
        <taxon>Burkholderiales</taxon>
        <taxon>Sphaerotilaceae</taxon>
        <taxon>Ideonella</taxon>
    </lineage>
</organism>
<reference evidence="15" key="1">
    <citation type="journal article" date="2019" name="Int. J. Syst. Evol. Microbiol.">
        <title>The Global Catalogue of Microorganisms (GCM) 10K type strain sequencing project: providing services to taxonomists for standard genome sequencing and annotation.</title>
        <authorList>
            <consortium name="The Broad Institute Genomics Platform"/>
            <consortium name="The Broad Institute Genome Sequencing Center for Infectious Disease"/>
            <person name="Wu L."/>
            <person name="Ma J."/>
        </authorList>
    </citation>
    <scope>NUCLEOTIDE SEQUENCE [LARGE SCALE GENOMIC DNA]</scope>
    <source>
        <strain evidence="15">JCM 15503</strain>
    </source>
</reference>
<evidence type="ECO:0000256" key="4">
    <source>
        <dbReference type="ARBA" id="ARBA00022679"/>
    </source>
</evidence>
<dbReference type="Gene3D" id="3.30.9.10">
    <property type="entry name" value="D-Amino Acid Oxidase, subunit A, domain 2"/>
    <property type="match status" value="1"/>
</dbReference>
<comment type="function">
    <text evidence="10">Catalyzes the last two steps in the biosynthesis of 5-methylaminomethyl-2-thiouridine (mnm(5)s(2)U) at the wobble position (U34) in tRNA. Catalyzes the FAD-dependent demodification of cmnm(5)s(2)U34 to nm(5)s(2)U34, followed by the transfer of a methyl group from S-adenosyl-L-methionine to nm(5)s(2)U34, to form mnm(5)s(2)U34.</text>
</comment>
<dbReference type="RefSeq" id="WP_231011350.1">
    <property type="nucleotide sequence ID" value="NZ_BAAAEW010000008.1"/>
</dbReference>
<dbReference type="Pfam" id="PF01266">
    <property type="entry name" value="DAO"/>
    <property type="match status" value="1"/>
</dbReference>
<keyword evidence="2 10" id="KW-0489">Methyltransferase</keyword>
<dbReference type="SUPFAM" id="SSF51905">
    <property type="entry name" value="FAD/NAD(P)-binding domain"/>
    <property type="match status" value="1"/>
</dbReference>
<feature type="region of interest" description="FAD-dependent cmnm(5)s(2)U34 oxidoreductase" evidence="10">
    <location>
        <begin position="270"/>
        <end position="674"/>
    </location>
</feature>
<comment type="similarity">
    <text evidence="10">In the C-terminal section; belongs to the DAO family.</text>
</comment>
<feature type="domain" description="FAD dependent oxidoreductase" evidence="12">
    <location>
        <begin position="268"/>
        <end position="644"/>
    </location>
</feature>
<dbReference type="InterPro" id="IPR008471">
    <property type="entry name" value="MnmC-like_methylTransf"/>
</dbReference>
<keyword evidence="8 10" id="KW-0560">Oxidoreductase</keyword>
<evidence type="ECO:0000256" key="11">
    <source>
        <dbReference type="SAM" id="MobiDB-lite"/>
    </source>
</evidence>
<keyword evidence="9 10" id="KW-0511">Multifunctional enzyme</keyword>
<evidence type="ECO:0000256" key="7">
    <source>
        <dbReference type="ARBA" id="ARBA00022827"/>
    </source>
</evidence>
<evidence type="ECO:0000256" key="9">
    <source>
        <dbReference type="ARBA" id="ARBA00023268"/>
    </source>
</evidence>
<dbReference type="Gene3D" id="3.50.50.60">
    <property type="entry name" value="FAD/NAD(P)-binding domain"/>
    <property type="match status" value="1"/>
</dbReference>
<evidence type="ECO:0000256" key="6">
    <source>
        <dbReference type="ARBA" id="ARBA00022694"/>
    </source>
</evidence>
<evidence type="ECO:0000256" key="5">
    <source>
        <dbReference type="ARBA" id="ARBA00022691"/>
    </source>
</evidence>
<evidence type="ECO:0000256" key="8">
    <source>
        <dbReference type="ARBA" id="ARBA00023002"/>
    </source>
</evidence>
<dbReference type="Proteomes" id="UP001500279">
    <property type="component" value="Unassembled WGS sequence"/>
</dbReference>
<dbReference type="InterPro" id="IPR006076">
    <property type="entry name" value="FAD-dep_OxRdtase"/>
</dbReference>
<dbReference type="NCBIfam" id="TIGR03197">
    <property type="entry name" value="MnmC_Cterm"/>
    <property type="match status" value="1"/>
</dbReference>
<keyword evidence="5 10" id="KW-0949">S-adenosyl-L-methionine</keyword>
<feature type="compositionally biased region" description="Low complexity" evidence="11">
    <location>
        <begin position="241"/>
        <end position="259"/>
    </location>
</feature>
<accession>A0ABP3V5B4</accession>
<keyword evidence="15" id="KW-1185">Reference proteome</keyword>
<evidence type="ECO:0000256" key="3">
    <source>
        <dbReference type="ARBA" id="ARBA00022630"/>
    </source>
</evidence>
<dbReference type="InterPro" id="IPR047785">
    <property type="entry name" value="tRNA_MNMC2"/>
</dbReference>
<dbReference type="EC" id="1.5.-.-" evidence="10"/>
<evidence type="ECO:0000313" key="14">
    <source>
        <dbReference type="EMBL" id="GAA0748611.1"/>
    </source>
</evidence>
<dbReference type="InterPro" id="IPR036188">
    <property type="entry name" value="FAD/NAD-bd_sf"/>
</dbReference>
<dbReference type="Pfam" id="PF05430">
    <property type="entry name" value="Methyltransf_30"/>
    <property type="match status" value="1"/>
</dbReference>
<evidence type="ECO:0000256" key="1">
    <source>
        <dbReference type="ARBA" id="ARBA00022490"/>
    </source>
</evidence>
<proteinExistence type="inferred from homology"/>
<evidence type="ECO:0000259" key="13">
    <source>
        <dbReference type="Pfam" id="PF05430"/>
    </source>
</evidence>
<dbReference type="EMBL" id="BAAAEW010000008">
    <property type="protein sequence ID" value="GAA0748611.1"/>
    <property type="molecule type" value="Genomic_DNA"/>
</dbReference>
<keyword evidence="3 10" id="KW-0285">Flavoprotein</keyword>
<dbReference type="EC" id="2.1.1.61" evidence="10"/>
<keyword evidence="4 10" id="KW-0808">Transferase</keyword>
<comment type="cofactor">
    <cofactor evidence="10">
        <name>FAD</name>
        <dbReference type="ChEBI" id="CHEBI:57692"/>
    </cofactor>
</comment>
<protein>
    <recommendedName>
        <fullName evidence="10">tRNA 5-methylaminomethyl-2-thiouridine biosynthesis bifunctional protein MnmC</fullName>
        <shortName evidence="10">tRNA mnm(5)s(2)U biosynthesis bifunctional protein</shortName>
    </recommendedName>
    <domain>
        <recommendedName>
            <fullName evidence="10">tRNA (mnm(5)s(2)U34)-methyltransferase</fullName>
            <ecNumber evidence="10">2.1.1.61</ecNumber>
        </recommendedName>
    </domain>
    <domain>
        <recommendedName>
            <fullName evidence="10">FAD-dependent cmnm(5)s(2)U34 oxidoreductase</fullName>
            <ecNumber evidence="10">1.5.-.-</ecNumber>
        </recommendedName>
    </domain>
</protein>
<comment type="caution">
    <text evidence="14">The sequence shown here is derived from an EMBL/GenBank/DDBJ whole genome shotgun (WGS) entry which is preliminary data.</text>
</comment>
<evidence type="ECO:0000259" key="12">
    <source>
        <dbReference type="Pfam" id="PF01266"/>
    </source>
</evidence>
<keyword evidence="1 10" id="KW-0963">Cytoplasm</keyword>
<dbReference type="PANTHER" id="PTHR13847">
    <property type="entry name" value="SARCOSINE DEHYDROGENASE-RELATED"/>
    <property type="match status" value="1"/>
</dbReference>
<sequence>MKTEPLQQAHIVFNDPAHPGQAYAPDFGDAYHARLGAWQQARHVFLAGNDLPARWQRRTRFVILETGFGLGNNFLATWAAWREDPARCDQLVFLSVEKHPARREDLAQAHAACPQPALAAELLAQWPPATPDMHTLSFEQGRVQLLLALGDVATWMSEWVALVDAFYLDGFSPANNPAMWEPALWRQCSRLGTADTTLATWTWARPVRDGLSAAGFVPERRPGFGTKRDMLSARRRPLPDAPARLLAPPPGRRGAALPPRSARPAQALVIGAGLAGASAAAALARQGLQVTVLERQPAPASETSGNAAGLFHGVLHPQDGAHAQLLRAAALRATQVLAPLVASGQLPGQADGLLRTGSDEQDLPAMLAMAEHQGLPAAYVQALSTAQASALAQLALPGPGWWYPGGGWVDPAALVRHWLATPGVTLRTGQAVARLSRQDARWHAQDMPGQSLAEADVVVLAGAADALPLLAPWTDHTSWTLNRRRGQVTQLDRQQAAALGLAAPAHPVASGAYLLDLGPNGLLCGATNQLSDDADRDASPRAVDHLANLAQLDRLLGREASDTEVAMREQMAPTLGGRVGWRLTADDRMPVTGPVPLPAELLVGHRRLEQPRQVPRVPGLYLLTALGSRGITLSPLLGEVLAAWITGAPVPLSSSLLDAIDPARFVARAARRGG</sequence>
<keyword evidence="6 10" id="KW-0819">tRNA processing</keyword>
<comment type="subcellular location">
    <subcellularLocation>
        <location evidence="10">Cytoplasm</location>
    </subcellularLocation>
</comment>
<comment type="similarity">
    <text evidence="10">In the N-terminal section; belongs to the methyltransferase superfamily. tRNA (mnm(5)s(2)U34)-methyltransferase family.</text>
</comment>
<keyword evidence="7 10" id="KW-0274">FAD</keyword>
<evidence type="ECO:0000313" key="15">
    <source>
        <dbReference type="Proteomes" id="UP001500279"/>
    </source>
</evidence>
<evidence type="ECO:0000256" key="10">
    <source>
        <dbReference type="HAMAP-Rule" id="MF_01102"/>
    </source>
</evidence>
<dbReference type="InterPro" id="IPR017610">
    <property type="entry name" value="tRNA_S-uridine_synth_MnmC_C"/>
</dbReference>
<feature type="domain" description="MnmC-like methyltransferase" evidence="13">
    <location>
        <begin position="118"/>
        <end position="234"/>
    </location>
</feature>
<dbReference type="InterPro" id="IPR023032">
    <property type="entry name" value="tRNA_MAMT_biosynth_bifunc_MnmC"/>
</dbReference>